<proteinExistence type="predicted"/>
<sequence length="201" mass="21256">MDGTDRRRGAMFKASRPALIFGSLLVVAAELFATGASAQSARRGGERADLLGGLLAAGTSGEICYARSYAADHLAAHPHQRVTAMTLLLKRGREPATPAEFQIFVTVRGDRNLWSANGECAAGSGITCSVECDGGGFSIASNATPQTVLLSLEDPDGRISMNGCDGGERELQAGRDDRRFRLDRAPNSVCAAAARRMERGR</sequence>
<reference evidence="1 2" key="1">
    <citation type="submission" date="2019-04" db="EMBL/GenBank/DDBJ databases">
        <title>Phreatobacter aquaticus sp. nov.</title>
        <authorList>
            <person name="Choi A."/>
        </authorList>
    </citation>
    <scope>NUCLEOTIDE SEQUENCE [LARGE SCALE GENOMIC DNA]</scope>
    <source>
        <strain evidence="1 2">KCTC 52518</strain>
    </source>
</reference>
<dbReference type="OrthoDB" id="7839213at2"/>
<dbReference type="AlphaFoldDB" id="A0A4D7B9W8"/>
<dbReference type="RefSeq" id="WP_136962396.1">
    <property type="nucleotide sequence ID" value="NZ_CP039690.1"/>
</dbReference>
<protein>
    <submittedName>
        <fullName evidence="1">Uncharacterized protein</fullName>
    </submittedName>
</protein>
<evidence type="ECO:0000313" key="1">
    <source>
        <dbReference type="EMBL" id="QCI66958.1"/>
    </source>
</evidence>
<organism evidence="1 2">
    <name type="scientific">Phreatobacter stygius</name>
    <dbReference type="NCBI Taxonomy" id="1940610"/>
    <lineage>
        <taxon>Bacteria</taxon>
        <taxon>Pseudomonadati</taxon>
        <taxon>Pseudomonadota</taxon>
        <taxon>Alphaproteobacteria</taxon>
        <taxon>Hyphomicrobiales</taxon>
        <taxon>Phreatobacteraceae</taxon>
        <taxon>Phreatobacter</taxon>
    </lineage>
</organism>
<dbReference type="EMBL" id="CP039690">
    <property type="protein sequence ID" value="QCI66958.1"/>
    <property type="molecule type" value="Genomic_DNA"/>
</dbReference>
<name>A0A4D7B9W8_9HYPH</name>
<gene>
    <name evidence="1" type="ORF">E8M01_23565</name>
</gene>
<accession>A0A4D7B9W8</accession>
<dbReference type="KEGG" id="pstg:E8M01_23565"/>
<keyword evidence="2" id="KW-1185">Reference proteome</keyword>
<evidence type="ECO:0000313" key="2">
    <source>
        <dbReference type="Proteomes" id="UP000298781"/>
    </source>
</evidence>
<dbReference type="Proteomes" id="UP000298781">
    <property type="component" value="Chromosome"/>
</dbReference>